<reference evidence="2 3" key="1">
    <citation type="submission" date="2020-02" db="EMBL/GenBank/DDBJ databases">
        <authorList>
            <person name="Kim Y.B."/>
            <person name="Roh S.W."/>
        </authorList>
    </citation>
    <scope>NUCLEOTIDE SEQUENCE [LARGE SCALE GENOMIC DNA]</scope>
    <source>
        <strain evidence="2 3">DSM 103574</strain>
    </source>
</reference>
<feature type="transmembrane region" description="Helical" evidence="1">
    <location>
        <begin position="34"/>
        <end position="55"/>
    </location>
</feature>
<dbReference type="KEGG" id="abut:Ami103574_07605"/>
<organism evidence="2 3">
    <name type="scientific">Aminipila butyrica</name>
    <dbReference type="NCBI Taxonomy" id="433296"/>
    <lineage>
        <taxon>Bacteria</taxon>
        <taxon>Bacillati</taxon>
        <taxon>Bacillota</taxon>
        <taxon>Clostridia</taxon>
        <taxon>Peptostreptococcales</taxon>
        <taxon>Anaerovoracaceae</taxon>
        <taxon>Aminipila</taxon>
    </lineage>
</organism>
<feature type="transmembrane region" description="Helical" evidence="1">
    <location>
        <begin position="7"/>
        <end position="28"/>
    </location>
</feature>
<dbReference type="EMBL" id="CP048649">
    <property type="protein sequence ID" value="QIB69195.1"/>
    <property type="molecule type" value="Genomic_DNA"/>
</dbReference>
<keyword evidence="1" id="KW-0472">Membrane</keyword>
<keyword evidence="1" id="KW-1133">Transmembrane helix</keyword>
<gene>
    <name evidence="2" type="ORF">Ami103574_07605</name>
</gene>
<keyword evidence="3" id="KW-1185">Reference proteome</keyword>
<evidence type="ECO:0008006" key="4">
    <source>
        <dbReference type="Google" id="ProtNLM"/>
    </source>
</evidence>
<dbReference type="AlphaFoldDB" id="A0A858BVU9"/>
<accession>A0A858BVU9</accession>
<name>A0A858BVU9_9FIRM</name>
<protein>
    <recommendedName>
        <fullName evidence="4">Tetratricopeptide repeat</fullName>
    </recommendedName>
</protein>
<keyword evidence="1" id="KW-0812">Transmembrane</keyword>
<proteinExistence type="predicted"/>
<evidence type="ECO:0000256" key="1">
    <source>
        <dbReference type="SAM" id="Phobius"/>
    </source>
</evidence>
<dbReference type="RefSeq" id="WP_163066236.1">
    <property type="nucleotide sequence ID" value="NZ_CP048649.1"/>
</dbReference>
<sequence>MAKKLKIIFGVGVPLGLLMAVLKNALNIEDDRFWRYYAIGAAIAIFGAILINLFYQLRLVKKLKAVTNHAKENQDYDLLIREMEQMLATYKGKYSRSLFKMNICYALAKKKQYAEGLELLNSLDVKTVKGLNKLIFYLNQVYFYFYLDNLDEVIRINQEWGREFAKFEEHPQLGEHVAANRVYLAVAQGQLEQAWDLLAEAERKWTDRGAQEEQRLLKEKLGSER</sequence>
<dbReference type="Proteomes" id="UP000466848">
    <property type="component" value="Chromosome"/>
</dbReference>
<evidence type="ECO:0000313" key="2">
    <source>
        <dbReference type="EMBL" id="QIB69195.1"/>
    </source>
</evidence>
<evidence type="ECO:0000313" key="3">
    <source>
        <dbReference type="Proteomes" id="UP000466848"/>
    </source>
</evidence>